<dbReference type="Pfam" id="PF01161">
    <property type="entry name" value="PBP"/>
    <property type="match status" value="1"/>
</dbReference>
<feature type="chain" id="PRO_5045082282" description="PEBP-like protein" evidence="2">
    <location>
        <begin position="18"/>
        <end position="280"/>
    </location>
</feature>
<sequence>MKSNTIIALALCTAALAIPPDNFGFPTSEDDAQLSVTYQASTVQPGILFGIDVPASQPDIAVNETYAGLNNDYTGQYLLFMVDPDASYPENPQNRFIIHWWQEGLTKSTTEVDSASIGGTRLVNDTAPRVSYRRPRPPTNSSAHRYIQYLFEQPSNFQVPEAYSGYNDQNITRFPFEQFLNDAGLEAPVAANYFYCSNQTAVPATFVAAPGEEYPGGNGAMITQGTNEPTPTGGSSSASSTSTATGAASPATYTGAASTFSSDTTLTSVLLAMGAFLALR</sequence>
<feature type="signal peptide" evidence="2">
    <location>
        <begin position="1"/>
        <end position="17"/>
    </location>
</feature>
<accession>A0ABR0JZS9</accession>
<evidence type="ECO:0000256" key="2">
    <source>
        <dbReference type="SAM" id="SignalP"/>
    </source>
</evidence>
<dbReference type="InterPro" id="IPR035810">
    <property type="entry name" value="PEBP_euk"/>
</dbReference>
<evidence type="ECO:0000313" key="3">
    <source>
        <dbReference type="EMBL" id="KAK5079901.1"/>
    </source>
</evidence>
<keyword evidence="2" id="KW-0732">Signal</keyword>
<dbReference type="Proteomes" id="UP001345013">
    <property type="component" value="Unassembled WGS sequence"/>
</dbReference>
<evidence type="ECO:0000256" key="1">
    <source>
        <dbReference type="SAM" id="MobiDB-lite"/>
    </source>
</evidence>
<keyword evidence="4" id="KW-1185">Reference proteome</keyword>
<feature type="region of interest" description="Disordered" evidence="1">
    <location>
        <begin position="221"/>
        <end position="248"/>
    </location>
</feature>
<dbReference type="EMBL" id="JAVRRG010000165">
    <property type="protein sequence ID" value="KAK5079901.1"/>
    <property type="molecule type" value="Genomic_DNA"/>
</dbReference>
<name>A0ABR0JZS9_9EURO</name>
<organism evidence="3 4">
    <name type="scientific">Lithohypha guttulata</name>
    <dbReference type="NCBI Taxonomy" id="1690604"/>
    <lineage>
        <taxon>Eukaryota</taxon>
        <taxon>Fungi</taxon>
        <taxon>Dikarya</taxon>
        <taxon>Ascomycota</taxon>
        <taxon>Pezizomycotina</taxon>
        <taxon>Eurotiomycetes</taxon>
        <taxon>Chaetothyriomycetidae</taxon>
        <taxon>Chaetothyriales</taxon>
        <taxon>Trichomeriaceae</taxon>
        <taxon>Lithohypha</taxon>
    </lineage>
</organism>
<reference evidence="3 4" key="1">
    <citation type="submission" date="2023-08" db="EMBL/GenBank/DDBJ databases">
        <title>Black Yeasts Isolated from many extreme environments.</title>
        <authorList>
            <person name="Coleine C."/>
            <person name="Stajich J.E."/>
            <person name="Selbmann L."/>
        </authorList>
    </citation>
    <scope>NUCLEOTIDE SEQUENCE [LARGE SCALE GENOMIC DNA]</scope>
    <source>
        <strain evidence="3 4">CCFEE 5885</strain>
    </source>
</reference>
<dbReference type="PANTHER" id="PTHR11362">
    <property type="entry name" value="PHOSPHATIDYLETHANOLAMINE-BINDING PROTEIN"/>
    <property type="match status" value="1"/>
</dbReference>
<protein>
    <recommendedName>
        <fullName evidence="5">PEBP-like protein</fullName>
    </recommendedName>
</protein>
<dbReference type="CDD" id="cd00866">
    <property type="entry name" value="PEBP_euk"/>
    <property type="match status" value="1"/>
</dbReference>
<dbReference type="PANTHER" id="PTHR11362:SF141">
    <property type="entry name" value="PHOSPHATIDYLETHANOLAMINE-BINDING PROTEIN"/>
    <property type="match status" value="1"/>
</dbReference>
<gene>
    <name evidence="3" type="ORF">LTR24_008835</name>
</gene>
<dbReference type="Gene3D" id="3.90.280.10">
    <property type="entry name" value="PEBP-like"/>
    <property type="match status" value="1"/>
</dbReference>
<comment type="caution">
    <text evidence="3">The sequence shown here is derived from an EMBL/GenBank/DDBJ whole genome shotgun (WGS) entry which is preliminary data.</text>
</comment>
<dbReference type="InterPro" id="IPR036610">
    <property type="entry name" value="PEBP-like_sf"/>
</dbReference>
<dbReference type="SUPFAM" id="SSF49777">
    <property type="entry name" value="PEBP-like"/>
    <property type="match status" value="1"/>
</dbReference>
<evidence type="ECO:0000313" key="4">
    <source>
        <dbReference type="Proteomes" id="UP001345013"/>
    </source>
</evidence>
<evidence type="ECO:0008006" key="5">
    <source>
        <dbReference type="Google" id="ProtNLM"/>
    </source>
</evidence>
<feature type="compositionally biased region" description="Low complexity" evidence="1">
    <location>
        <begin position="229"/>
        <end position="248"/>
    </location>
</feature>
<proteinExistence type="predicted"/>
<dbReference type="InterPro" id="IPR008914">
    <property type="entry name" value="PEBP"/>
</dbReference>